<dbReference type="InterPro" id="IPR052761">
    <property type="entry name" value="Fungal_Detox/Toxin_TFs"/>
</dbReference>
<keyword evidence="3" id="KW-0472">Membrane</keyword>
<protein>
    <submittedName>
        <fullName evidence="5">Fungal-specific transcription factor domain-containing protein</fullName>
    </submittedName>
</protein>
<keyword evidence="6" id="KW-1185">Reference proteome</keyword>
<evidence type="ECO:0000313" key="6">
    <source>
        <dbReference type="Proteomes" id="UP001610563"/>
    </source>
</evidence>
<proteinExistence type="predicted"/>
<dbReference type="PANTHER" id="PTHR47425:SF2">
    <property type="entry name" value="FARB-RELATED"/>
    <property type="match status" value="1"/>
</dbReference>
<evidence type="ECO:0000259" key="4">
    <source>
        <dbReference type="SMART" id="SM00906"/>
    </source>
</evidence>
<feature type="compositionally biased region" description="Polar residues" evidence="2">
    <location>
        <begin position="447"/>
        <end position="462"/>
    </location>
</feature>
<evidence type="ECO:0000313" key="5">
    <source>
        <dbReference type="EMBL" id="KAL2787777.1"/>
    </source>
</evidence>
<name>A0ABR4FWZ2_9EURO</name>
<keyword evidence="1" id="KW-0539">Nucleus</keyword>
<evidence type="ECO:0000256" key="1">
    <source>
        <dbReference type="ARBA" id="ARBA00023242"/>
    </source>
</evidence>
<dbReference type="PANTHER" id="PTHR47425">
    <property type="entry name" value="FARB-RELATED"/>
    <property type="match status" value="1"/>
</dbReference>
<organism evidence="5 6">
    <name type="scientific">Aspergillus keveii</name>
    <dbReference type="NCBI Taxonomy" id="714993"/>
    <lineage>
        <taxon>Eukaryota</taxon>
        <taxon>Fungi</taxon>
        <taxon>Dikarya</taxon>
        <taxon>Ascomycota</taxon>
        <taxon>Pezizomycotina</taxon>
        <taxon>Eurotiomycetes</taxon>
        <taxon>Eurotiomycetidae</taxon>
        <taxon>Eurotiales</taxon>
        <taxon>Aspergillaceae</taxon>
        <taxon>Aspergillus</taxon>
        <taxon>Aspergillus subgen. Nidulantes</taxon>
    </lineage>
</organism>
<feature type="region of interest" description="Disordered" evidence="2">
    <location>
        <begin position="441"/>
        <end position="462"/>
    </location>
</feature>
<accession>A0ABR4FWZ2</accession>
<evidence type="ECO:0000256" key="2">
    <source>
        <dbReference type="SAM" id="MobiDB-lite"/>
    </source>
</evidence>
<keyword evidence="3" id="KW-1133">Transmembrane helix</keyword>
<evidence type="ECO:0000256" key="3">
    <source>
        <dbReference type="SAM" id="Phobius"/>
    </source>
</evidence>
<dbReference type="CDD" id="cd12148">
    <property type="entry name" value="fungal_TF_MHR"/>
    <property type="match status" value="1"/>
</dbReference>
<comment type="caution">
    <text evidence="5">The sequence shown here is derived from an EMBL/GenBank/DDBJ whole genome shotgun (WGS) entry which is preliminary data.</text>
</comment>
<feature type="transmembrane region" description="Helical" evidence="3">
    <location>
        <begin position="90"/>
        <end position="111"/>
    </location>
</feature>
<feature type="transmembrane region" description="Helical" evidence="3">
    <location>
        <begin position="360"/>
        <end position="381"/>
    </location>
</feature>
<dbReference type="EMBL" id="JBFTWV010000090">
    <property type="protein sequence ID" value="KAL2787777.1"/>
    <property type="molecule type" value="Genomic_DNA"/>
</dbReference>
<gene>
    <name evidence="5" type="ORF">BJX66DRAFT_340859</name>
</gene>
<dbReference type="Proteomes" id="UP001610563">
    <property type="component" value="Unassembled WGS sequence"/>
</dbReference>
<dbReference type="Pfam" id="PF04082">
    <property type="entry name" value="Fungal_trans"/>
    <property type="match status" value="1"/>
</dbReference>
<keyword evidence="3" id="KW-0812">Transmembrane</keyword>
<dbReference type="SMART" id="SM00906">
    <property type="entry name" value="Fungal_trans"/>
    <property type="match status" value="1"/>
</dbReference>
<sequence length="644" mass="72295">MTGDLAIETEQGMGPFTTWTKYPFICAKIDPDLPDCDSNLLQQRGCLSIPVRGPLNELIREYFLHVHPNLPVINEADFWDTYMNGRPEPIPLMLFQAMLFAACSFVGHACIKRLGFKSLRAARLAFYTRAKTLYDFEIHSGDVCCAQTALLLTYYVSQRNPKTNSYWLTIALHHARVIHAHRYYEMRHYEKANLLKRIWWGCVCRDRLLSLGLRRPFQISAPDFDFTQSPLTVSDFSDEIHRSLVYSADTKRVLIQLLYFQCELCVALTAGLTLLSPLTAAAIVDQDNLIHGIDELVKWHEHTKVQLNYLTDWRTEHDSTVLYRNLLLIYYYSAQLALKNHALYLAMTSHPESKLGQRHLLGYLPITIAANIALPLAWYMIGTQVSCMEMVGAPNHPPQMIYSRAFKILQMQYEGTDQVLDYIQTIIHQLRFEAGSAGGKASRARLTSRSPPQSLPNLQSRTTTAAQGESVMIYSFAHCSPDEYVRISKTIDVSLAIGRFPERTDLPTALQSLKPTIDTRLCRSLVFPGPGIQTLTSTRTHTASPSKSELDGINIETLLSTYNEWDNAAFEQDGGMSDSMPIEDSDATLVQRTTPEPFSAVEAFGMFSAASSAGDLDSLFPLGSTVDGADVTGDETMSSLFSYD</sequence>
<reference evidence="5 6" key="1">
    <citation type="submission" date="2024-07" db="EMBL/GenBank/DDBJ databases">
        <title>Section-level genome sequencing and comparative genomics of Aspergillus sections Usti and Cavernicolus.</title>
        <authorList>
            <consortium name="Lawrence Berkeley National Laboratory"/>
            <person name="Nybo J.L."/>
            <person name="Vesth T.C."/>
            <person name="Theobald S."/>
            <person name="Frisvad J.C."/>
            <person name="Larsen T.O."/>
            <person name="Kjaerboelling I."/>
            <person name="Rothschild-Mancinelli K."/>
            <person name="Lyhne E.K."/>
            <person name="Kogle M.E."/>
            <person name="Barry K."/>
            <person name="Clum A."/>
            <person name="Na H."/>
            <person name="Ledsgaard L."/>
            <person name="Lin J."/>
            <person name="Lipzen A."/>
            <person name="Kuo A."/>
            <person name="Riley R."/>
            <person name="Mondo S."/>
            <person name="Labutti K."/>
            <person name="Haridas S."/>
            <person name="Pangalinan J."/>
            <person name="Salamov A.A."/>
            <person name="Simmons B.A."/>
            <person name="Magnuson J.K."/>
            <person name="Chen J."/>
            <person name="Drula E."/>
            <person name="Henrissat B."/>
            <person name="Wiebenga A."/>
            <person name="Lubbers R.J."/>
            <person name="Gomes A.C."/>
            <person name="Makela M.R."/>
            <person name="Stajich J."/>
            <person name="Grigoriev I.V."/>
            <person name="Mortensen U.H."/>
            <person name="De Vries R.P."/>
            <person name="Baker S.E."/>
            <person name="Andersen M.R."/>
        </authorList>
    </citation>
    <scope>NUCLEOTIDE SEQUENCE [LARGE SCALE GENOMIC DNA]</scope>
    <source>
        <strain evidence="5 6">CBS 209.92</strain>
    </source>
</reference>
<feature type="domain" description="Xylanolytic transcriptional activator regulatory" evidence="4">
    <location>
        <begin position="164"/>
        <end position="236"/>
    </location>
</feature>
<dbReference type="InterPro" id="IPR007219">
    <property type="entry name" value="XnlR_reg_dom"/>
</dbReference>